<organism evidence="2 3">
    <name type="scientific">Leptolyngbya boryana NIES-2135</name>
    <dbReference type="NCBI Taxonomy" id="1973484"/>
    <lineage>
        <taxon>Bacteria</taxon>
        <taxon>Bacillati</taxon>
        <taxon>Cyanobacteriota</taxon>
        <taxon>Cyanophyceae</taxon>
        <taxon>Leptolyngbyales</taxon>
        <taxon>Leptolyngbyaceae</taxon>
        <taxon>Leptolyngbya group</taxon>
        <taxon>Leptolyngbya</taxon>
    </lineage>
</organism>
<keyword evidence="2" id="KW-0808">Transferase</keyword>
<evidence type="ECO:0000313" key="3">
    <source>
        <dbReference type="Proteomes" id="UP000217895"/>
    </source>
</evidence>
<dbReference type="EMBL" id="AP018203">
    <property type="protein sequence ID" value="BAY56760.1"/>
    <property type="molecule type" value="Genomic_DNA"/>
</dbReference>
<gene>
    <name evidence="2" type="ORF">NIES2135_36000</name>
</gene>
<proteinExistence type="predicted"/>
<keyword evidence="3" id="KW-1185">Reference proteome</keyword>
<dbReference type="InterPro" id="IPR001296">
    <property type="entry name" value="Glyco_trans_1"/>
</dbReference>
<dbReference type="PANTHER" id="PTHR45947:SF3">
    <property type="entry name" value="SULFOQUINOVOSYL TRANSFERASE SQD2"/>
    <property type="match status" value="1"/>
</dbReference>
<dbReference type="Proteomes" id="UP000217895">
    <property type="component" value="Chromosome"/>
</dbReference>
<dbReference type="Pfam" id="PF00534">
    <property type="entry name" value="Glycos_transf_1"/>
    <property type="match status" value="1"/>
</dbReference>
<sequence>MKLLIQHTHRPDEIAGVVTYIDAIVPGLNANGVETKVLSTQTESIISWISEIFWADVVHMNSNHLGFALLCKLLGKKIVIKYHYLFYISTHFHYEKMTFWQRFKFELIQTLPKSNYPLKWKLHTFVKWARLATRLGTALLSDRHAACSQFLAESHSFPWKVEALNYPIASASDKKTLTDLDQPYTFTYVGRLSPDKGVDLLLRATKLIEAENFKVNIIGSGQDLERLTELVKELQIQDRVEFLGRRSGKEVLEIVRSSLALIAPSRWQEPAGYVALEASSVRTCSIVARVGGLPEMAGESNLLFEREDYKTLAQHMQTCLDNPSQALERGELAHQYISEQFTSEKAVRELLELCR</sequence>
<dbReference type="Gene3D" id="3.40.50.2000">
    <property type="entry name" value="Glycogen Phosphorylase B"/>
    <property type="match status" value="2"/>
</dbReference>
<accession>A0A1Z4JJ48</accession>
<protein>
    <submittedName>
        <fullName evidence="2">Group 1 glycosyl transferase</fullName>
    </submittedName>
</protein>
<evidence type="ECO:0000259" key="1">
    <source>
        <dbReference type="Pfam" id="PF00534"/>
    </source>
</evidence>
<dbReference type="CDD" id="cd03801">
    <property type="entry name" value="GT4_PimA-like"/>
    <property type="match status" value="1"/>
</dbReference>
<dbReference type="GO" id="GO:0016757">
    <property type="term" value="F:glycosyltransferase activity"/>
    <property type="evidence" value="ECO:0007669"/>
    <property type="project" value="InterPro"/>
</dbReference>
<dbReference type="SUPFAM" id="SSF53756">
    <property type="entry name" value="UDP-Glycosyltransferase/glycogen phosphorylase"/>
    <property type="match status" value="1"/>
</dbReference>
<dbReference type="PANTHER" id="PTHR45947">
    <property type="entry name" value="SULFOQUINOVOSYL TRANSFERASE SQD2"/>
    <property type="match status" value="1"/>
</dbReference>
<name>A0A1Z4JJ48_LEPBY</name>
<dbReference type="AlphaFoldDB" id="A0A1Z4JJ48"/>
<feature type="domain" description="Glycosyl transferase family 1" evidence="1">
    <location>
        <begin position="181"/>
        <end position="327"/>
    </location>
</feature>
<dbReference type="InterPro" id="IPR050194">
    <property type="entry name" value="Glycosyltransferase_grp1"/>
</dbReference>
<reference evidence="2 3" key="1">
    <citation type="submission" date="2017-06" db="EMBL/GenBank/DDBJ databases">
        <title>Genome sequencing of cyanobaciteial culture collection at National Institute for Environmental Studies (NIES).</title>
        <authorList>
            <person name="Hirose Y."/>
            <person name="Shimura Y."/>
            <person name="Fujisawa T."/>
            <person name="Nakamura Y."/>
            <person name="Kawachi M."/>
        </authorList>
    </citation>
    <scope>NUCLEOTIDE SEQUENCE [LARGE SCALE GENOMIC DNA]</scope>
    <source>
        <strain evidence="2 3">NIES-2135</strain>
    </source>
</reference>
<evidence type="ECO:0000313" key="2">
    <source>
        <dbReference type="EMBL" id="BAY56760.1"/>
    </source>
</evidence>